<evidence type="ECO:0000313" key="1">
    <source>
        <dbReference type="EMBL" id="KAG9240948.1"/>
    </source>
</evidence>
<organism evidence="1 2">
    <name type="scientific">Calycina marina</name>
    <dbReference type="NCBI Taxonomy" id="1763456"/>
    <lineage>
        <taxon>Eukaryota</taxon>
        <taxon>Fungi</taxon>
        <taxon>Dikarya</taxon>
        <taxon>Ascomycota</taxon>
        <taxon>Pezizomycotina</taxon>
        <taxon>Leotiomycetes</taxon>
        <taxon>Helotiales</taxon>
        <taxon>Pezizellaceae</taxon>
        <taxon>Calycina</taxon>
    </lineage>
</organism>
<dbReference type="EMBL" id="MU254302">
    <property type="protein sequence ID" value="KAG9240948.1"/>
    <property type="molecule type" value="Genomic_DNA"/>
</dbReference>
<dbReference type="InterPro" id="IPR023352">
    <property type="entry name" value="MAPEG-like_dom_sf"/>
</dbReference>
<dbReference type="AlphaFoldDB" id="A0A9P7YXJ2"/>
<gene>
    <name evidence="1" type="ORF">BJ878DRAFT_584682</name>
</gene>
<comment type="caution">
    <text evidence="1">The sequence shown here is derived from an EMBL/GenBank/DDBJ whole genome shotgun (WGS) entry which is preliminary data.</text>
</comment>
<dbReference type="Proteomes" id="UP000887226">
    <property type="component" value="Unassembled WGS sequence"/>
</dbReference>
<accession>A0A9P7YXJ2</accession>
<keyword evidence="2" id="KW-1185">Reference proteome</keyword>
<proteinExistence type="predicted"/>
<name>A0A9P7YXJ2_9HELO</name>
<protein>
    <submittedName>
        <fullName evidence="1">Uncharacterized protein</fullName>
    </submittedName>
</protein>
<sequence length="119" mass="12618">MSSSNYSLYTVSPGHLGHLSASHVYASGKSKSFDSRSPREYIKSLENEQTIDKGIKDRIACAEAAQTNGFESLAFFASAVTATLLAGVRTAVFLTGIGHVFALYIKAGNALETVSANLL</sequence>
<dbReference type="OrthoDB" id="2122304at2759"/>
<evidence type="ECO:0000313" key="2">
    <source>
        <dbReference type="Proteomes" id="UP000887226"/>
    </source>
</evidence>
<dbReference type="SUPFAM" id="SSF161084">
    <property type="entry name" value="MAPEG domain-like"/>
    <property type="match status" value="1"/>
</dbReference>
<reference evidence="1" key="1">
    <citation type="journal article" date="2021" name="IMA Fungus">
        <title>Genomic characterization of three marine fungi, including Emericellopsis atlantica sp. nov. with signatures of a generalist lifestyle and marine biomass degradation.</title>
        <authorList>
            <person name="Hagestad O.C."/>
            <person name="Hou L."/>
            <person name="Andersen J.H."/>
            <person name="Hansen E.H."/>
            <person name="Altermark B."/>
            <person name="Li C."/>
            <person name="Kuhnert E."/>
            <person name="Cox R.J."/>
            <person name="Crous P.W."/>
            <person name="Spatafora J.W."/>
            <person name="Lail K."/>
            <person name="Amirebrahimi M."/>
            <person name="Lipzen A."/>
            <person name="Pangilinan J."/>
            <person name="Andreopoulos W."/>
            <person name="Hayes R.D."/>
            <person name="Ng V."/>
            <person name="Grigoriev I.V."/>
            <person name="Jackson S.A."/>
            <person name="Sutton T.D.S."/>
            <person name="Dobson A.D.W."/>
            <person name="Rama T."/>
        </authorList>
    </citation>
    <scope>NUCLEOTIDE SEQUENCE</scope>
    <source>
        <strain evidence="1">TRa3180A</strain>
    </source>
</reference>